<dbReference type="RefSeq" id="WP_135773750.1">
    <property type="nucleotide sequence ID" value="NZ_RQEY01000012.1"/>
</dbReference>
<organism evidence="2 3">
    <name type="scientific">Leptospira andrefontaineae</name>
    <dbReference type="NCBI Taxonomy" id="2484976"/>
    <lineage>
        <taxon>Bacteria</taxon>
        <taxon>Pseudomonadati</taxon>
        <taxon>Spirochaetota</taxon>
        <taxon>Spirochaetia</taxon>
        <taxon>Leptospirales</taxon>
        <taxon>Leptospiraceae</taxon>
        <taxon>Leptospira</taxon>
    </lineage>
</organism>
<protein>
    <submittedName>
        <fullName evidence="2">Uncharacterized protein</fullName>
    </submittedName>
</protein>
<proteinExistence type="predicted"/>
<keyword evidence="1" id="KW-0472">Membrane</keyword>
<dbReference type="AlphaFoldDB" id="A0A4R9H7R4"/>
<gene>
    <name evidence="2" type="ORF">EHO65_08890</name>
</gene>
<keyword evidence="1" id="KW-1133">Transmembrane helix</keyword>
<dbReference type="Proteomes" id="UP000298097">
    <property type="component" value="Unassembled WGS sequence"/>
</dbReference>
<evidence type="ECO:0000256" key="1">
    <source>
        <dbReference type="SAM" id="Phobius"/>
    </source>
</evidence>
<reference evidence="2" key="1">
    <citation type="journal article" date="2019" name="PLoS Negl. Trop. Dis.">
        <title>Revisiting the worldwide diversity of Leptospira species in the environment.</title>
        <authorList>
            <person name="Vincent A.T."/>
            <person name="Schiettekatte O."/>
            <person name="Bourhy P."/>
            <person name="Veyrier F.J."/>
            <person name="Picardeau M."/>
        </authorList>
    </citation>
    <scope>NUCLEOTIDE SEQUENCE [LARGE SCALE GENOMIC DNA]</scope>
    <source>
        <strain evidence="2">201800301</strain>
    </source>
</reference>
<evidence type="ECO:0000313" key="3">
    <source>
        <dbReference type="Proteomes" id="UP000298097"/>
    </source>
</evidence>
<keyword evidence="3" id="KW-1185">Reference proteome</keyword>
<evidence type="ECO:0000313" key="2">
    <source>
        <dbReference type="EMBL" id="TGK41525.1"/>
    </source>
</evidence>
<keyword evidence="1" id="KW-0812">Transmembrane</keyword>
<dbReference type="OrthoDB" id="9942327at2"/>
<name>A0A4R9H7R4_9LEPT</name>
<dbReference type="EMBL" id="RQEY01000012">
    <property type="protein sequence ID" value="TGK41525.1"/>
    <property type="molecule type" value="Genomic_DNA"/>
</dbReference>
<feature type="transmembrane region" description="Helical" evidence="1">
    <location>
        <begin position="33"/>
        <end position="58"/>
    </location>
</feature>
<comment type="caution">
    <text evidence="2">The sequence shown here is derived from an EMBL/GenBank/DDBJ whole genome shotgun (WGS) entry which is preliminary data.</text>
</comment>
<sequence>MKYIGRTKLTAENLYVLKGLTVQEESLTEKSDFFLTSLGLVIFLTFSYAFVFGGGTIIRSGRIQDYSFYMISTEEALSDVIYAKFEKKSRWGSLDKVILTFRDSKEIKIYYNIQWLFEILDKYDVIIEGR</sequence>
<accession>A0A4R9H7R4</accession>